<feature type="region of interest" description="Disordered" evidence="1">
    <location>
        <begin position="118"/>
        <end position="137"/>
    </location>
</feature>
<evidence type="ECO:0000313" key="3">
    <source>
        <dbReference type="Proteomes" id="UP000288805"/>
    </source>
</evidence>
<accession>A0A438GCR1</accession>
<name>A0A438GCR1_VITVI</name>
<evidence type="ECO:0000256" key="1">
    <source>
        <dbReference type="SAM" id="MobiDB-lite"/>
    </source>
</evidence>
<gene>
    <name evidence="2" type="ORF">CK203_065776</name>
</gene>
<dbReference type="EMBL" id="QGNW01000476">
    <property type="protein sequence ID" value="RVW69999.1"/>
    <property type="molecule type" value="Genomic_DNA"/>
</dbReference>
<dbReference type="Proteomes" id="UP000288805">
    <property type="component" value="Unassembled WGS sequence"/>
</dbReference>
<comment type="caution">
    <text evidence="2">The sequence shown here is derived from an EMBL/GenBank/DDBJ whole genome shotgun (WGS) entry which is preliminary data.</text>
</comment>
<evidence type="ECO:0000313" key="2">
    <source>
        <dbReference type="EMBL" id="RVW69999.1"/>
    </source>
</evidence>
<dbReference type="AlphaFoldDB" id="A0A438GCR1"/>
<protein>
    <recommendedName>
        <fullName evidence="4">Retrotransposon gag domain-containing protein</fullName>
    </recommendedName>
</protein>
<proteinExistence type="predicted"/>
<feature type="region of interest" description="Disordered" evidence="1">
    <location>
        <begin position="63"/>
        <end position="105"/>
    </location>
</feature>
<organism evidence="2 3">
    <name type="scientific">Vitis vinifera</name>
    <name type="common">Grape</name>
    <dbReference type="NCBI Taxonomy" id="29760"/>
    <lineage>
        <taxon>Eukaryota</taxon>
        <taxon>Viridiplantae</taxon>
        <taxon>Streptophyta</taxon>
        <taxon>Embryophyta</taxon>
        <taxon>Tracheophyta</taxon>
        <taxon>Spermatophyta</taxon>
        <taxon>Magnoliopsida</taxon>
        <taxon>eudicotyledons</taxon>
        <taxon>Gunneridae</taxon>
        <taxon>Pentapetalae</taxon>
        <taxon>rosids</taxon>
        <taxon>Vitales</taxon>
        <taxon>Vitaceae</taxon>
        <taxon>Viteae</taxon>
        <taxon>Vitis</taxon>
    </lineage>
</organism>
<evidence type="ECO:0008006" key="4">
    <source>
        <dbReference type="Google" id="ProtNLM"/>
    </source>
</evidence>
<reference evidence="2 3" key="1">
    <citation type="journal article" date="2018" name="PLoS Genet.">
        <title>Population sequencing reveals clonal diversity and ancestral inbreeding in the grapevine cultivar Chardonnay.</title>
        <authorList>
            <person name="Roach M.J."/>
            <person name="Johnson D.L."/>
            <person name="Bohlmann J."/>
            <person name="van Vuuren H.J."/>
            <person name="Jones S.J."/>
            <person name="Pretorius I.S."/>
            <person name="Schmidt S.A."/>
            <person name="Borneman A.R."/>
        </authorList>
    </citation>
    <scope>NUCLEOTIDE SEQUENCE [LARGE SCALE GENOMIC DNA]</scope>
    <source>
        <strain evidence="3">cv. Chardonnay</strain>
        <tissue evidence="2">Leaf</tissue>
    </source>
</reference>
<feature type="compositionally biased region" description="Polar residues" evidence="1">
    <location>
        <begin position="119"/>
        <end position="137"/>
    </location>
</feature>
<sequence length="237" mass="26988">MYGYTYSVNELNKLGPTIDTRGKTNVEFRNDDNEILARHDTSFDQVNAVLQEVLTELQALRASHNQNTSPRDDSSHPHTSRSNIINDHPHQHLKLSFPKFNGDDPTGLRDEIRIDRKPNQQTRFQPASLTPKASLNPTTGVLGPPPTQRMNQSSNAQPATFLRITNQEARERREKGLCYYCDEKFVAGHRCERPQLFMIEDVPHMNTEDVEGAHPKQEHHEVIPEISFHAIAGTEHP</sequence>